<dbReference type="PROSITE" id="PS50157">
    <property type="entry name" value="ZINC_FINGER_C2H2_2"/>
    <property type="match status" value="3"/>
</dbReference>
<dbReference type="SMART" id="SM00355">
    <property type="entry name" value="ZnF_C2H2"/>
    <property type="match status" value="4"/>
</dbReference>
<feature type="compositionally biased region" description="Low complexity" evidence="6">
    <location>
        <begin position="1645"/>
        <end position="1657"/>
    </location>
</feature>
<feature type="region of interest" description="Disordered" evidence="6">
    <location>
        <begin position="342"/>
        <end position="387"/>
    </location>
</feature>
<feature type="compositionally biased region" description="Basic and acidic residues" evidence="6">
    <location>
        <begin position="1737"/>
        <end position="1748"/>
    </location>
</feature>
<feature type="compositionally biased region" description="Polar residues" evidence="6">
    <location>
        <begin position="59"/>
        <end position="79"/>
    </location>
</feature>
<feature type="compositionally biased region" description="Polar residues" evidence="6">
    <location>
        <begin position="1457"/>
        <end position="1486"/>
    </location>
</feature>
<feature type="compositionally biased region" description="Polar residues" evidence="6">
    <location>
        <begin position="266"/>
        <end position="275"/>
    </location>
</feature>
<feature type="compositionally biased region" description="Low complexity" evidence="6">
    <location>
        <begin position="1798"/>
        <end position="1807"/>
    </location>
</feature>
<sequence length="2028" mass="219912">MSTLRVLVSTSSVVYVCGFRTPVPRFQLTRQPMITPPTPDTYRFSVICPDISVYRCCENQSGSEGTQEQTVESQAVDSKSGSEEEGEEEEEEEEIAEKAKTNRSDQENEEPCKTDDSGGDPQELSEGERCSVSFNAVSGNKKDSSLILEDKTSKKTDDETGLNVDILPQSKQIGDENPRVTRDISERACESQIRVSEEELPENRSSIIPEEARLDGSKRSRYKSSLSSSADARCSPPRSPHPPRSDADKHSVTSTRKSRSSTSASNAGTPSEVTNSKYKYSSKLSPPAAYQSPGLELPDFDRHMALVMSSMPLALLAKGRKDVIDARPGYFSSILDTSCSTLDDQPLDLSKKTDREKRRSENDVDGEQYTFRADPLQSKHSSSLSSLSPLPSSILANGFSSLQSLQQRFGGDFPIGTSHSSGSSVIPLQPSLTPKPSPSGGSLASDHAALRTSGAHRYRHCGNTRGADWLDKQEKAALCSSSSSPPAKQERKSRHHTASPLISPVEDNEPSEGSSSTAEGGRSKHTIHRCSCHKTFGSLYGLSVHLQETGHAPGASRSTSLMDYPKLVRGQDMWLNQESEQTRRILRCMQCGESFKSLPLLTVHMMQTQHYTKIVSSEHGRRSHKCSTYCDRELDKECIFKCKVCHETFTDMEGLANHMIVSGHHKKQSSSRHVTVTSSQNSLSDVSALARHGGRRKRFLRDDAASAAAAAVEMAAVSSSAVSFLDSASAILDYSGRQSKTAGFGVSGLGDEALANGFHIDSFGSAISPRKALSSSPQGDKMMKTILCDSCGKRFDAPIFDAHVRACLRQRAEVIDALKSKLAVEEALLSRSESKLLRSGFTLSSSSSSTAAGGELQEERPSVKSEVDSVNESETFLEQGPGGVCEVEDRIRTAVSKSESGASVSAEENHISPTNQLPPKSSPESDSPDLKAKICDLLEVPLKKWHCSRRDENSSTVLDSREVPPSSSKESHIPADPAWKLRKEMANEAIENATHRAASLSDMTASPHPGQKRKIGDVGSPGSSNSNDSIPAKSRAPIDSDRLNFKEDTTISRSHSTADSASDFTSSALHKLDMFSRGLNLSPPRRATLSPEGTKQPLHHSNSGGKSARRREISGSHMTSASRRESFTSKSPLAASISPMSVTKSDGSPEPLKDATFDILDPNMGCGDNTSSSAIEAMESFIHKSFSAKSDIRTSNLATMFSPFRTCFPLPGSLPGHMSADPSDPAISCFAKFSKFFRMVPGAPPLPDMASSRPNDQKCKSLPFGLSTTAVRANASLDMEKHGSNQALVLDQASSSPLISHKNPAPKPFLPKLSKGFAVKNPSKSADSVTSAKRYKYSSLNPHEVAKHMLQGIQYPSSPCIGPSGSIVASTPLAASCGTSVRNSSKDSSASSSALPSTSELEKIKSELRRKRKLSSSAELFEDMESTEDMKGDGDQCASLRPDSRENVNREDERTTWGYNKSQVKSEKASSVLTNKKSTVRSLSSSEQRHDSTKDKFESNEGTKDDEDKHCEAIEQNKSPILENDQEGSQLNAVARDDKADVTKHKSSALDINDIVNTGDNKNGMNGSSLFGETHDSGENKNRNEKSKQRTLDDGFKLCSSFKQIKKNCISNTECPQIRSPSHSLTDCNENESILDESSCNDVEQSSSQVNRQSYSSVIKSNKMSETSRAITPSPLPNKSEDCSEDGTKNTPSSQMVNTKLAHCPTLEKASRKRNRSEVDLQGSIKLLHSPSSSSSKDPDQSLDDLSKDNAPADNIEEKETNKDDLRSGRSSASSSLTFSPTSNKEHKSKKHSDVDENSSTTTTTNKSSALDSLSCFVYSQPLTSEHPLDSLQKLLSTNDLPSGQQGHSKCFNSSSFATKSFSAFQQHVHPVNRTPPASTSCRTPDPSPLNLTTNTESSSSHVECETKAPSRHRSNRDRGKDLTSDSDDNEEGLTNSGTPAEDADEAAESGGASDGEGNVYKCAACNRQFASKGSYRYHLSRCHLSSVKKLGIKDAFNMSPYVYLPLDHTAKFSKYYQMAHELANKGK</sequence>
<feature type="region of interest" description="Disordered" evidence="6">
    <location>
        <begin position="59"/>
        <end position="296"/>
    </location>
</feature>
<dbReference type="GO" id="GO:0000977">
    <property type="term" value="F:RNA polymerase II transcription regulatory region sequence-specific DNA binding"/>
    <property type="evidence" value="ECO:0007669"/>
    <property type="project" value="TreeGrafter"/>
</dbReference>
<feature type="domain" description="C2H2-type" evidence="7">
    <location>
        <begin position="640"/>
        <end position="669"/>
    </location>
</feature>
<dbReference type="Pfam" id="PF00096">
    <property type="entry name" value="zf-C2H2"/>
    <property type="match status" value="1"/>
</dbReference>
<evidence type="ECO:0000256" key="2">
    <source>
        <dbReference type="ARBA" id="ARBA00022737"/>
    </source>
</evidence>
<feature type="region of interest" description="Disordered" evidence="6">
    <location>
        <begin position="1638"/>
        <end position="1699"/>
    </location>
</feature>
<feature type="compositionally biased region" description="Basic and acidic residues" evidence="6">
    <location>
        <begin position="96"/>
        <end position="116"/>
    </location>
</feature>
<feature type="region of interest" description="Disordered" evidence="6">
    <location>
        <begin position="1078"/>
        <end position="1160"/>
    </location>
</feature>
<feature type="compositionally biased region" description="Basic and acidic residues" evidence="6">
    <location>
        <begin position="1679"/>
        <end position="1688"/>
    </location>
</feature>
<feature type="region of interest" description="Disordered" evidence="6">
    <location>
        <begin position="1554"/>
        <end position="1591"/>
    </location>
</feature>
<feature type="region of interest" description="Disordered" evidence="6">
    <location>
        <begin position="896"/>
        <end position="929"/>
    </location>
</feature>
<feature type="compositionally biased region" description="Polar residues" evidence="6">
    <location>
        <begin position="417"/>
        <end position="442"/>
    </location>
</feature>
<keyword evidence="1" id="KW-0479">Metal-binding</keyword>
<proteinExistence type="predicted"/>
<feature type="compositionally biased region" description="Basic and acidic residues" evidence="6">
    <location>
        <begin position="1442"/>
        <end position="1455"/>
    </location>
</feature>
<feature type="compositionally biased region" description="Basic and acidic residues" evidence="6">
    <location>
        <begin position="857"/>
        <end position="867"/>
    </location>
</feature>
<feature type="region of interest" description="Disordered" evidence="6">
    <location>
        <begin position="996"/>
        <end position="1064"/>
    </location>
</feature>
<protein>
    <submittedName>
        <fullName evidence="8">Protein tiptop</fullName>
    </submittedName>
</protein>
<evidence type="ECO:0000313" key="9">
    <source>
        <dbReference type="Proteomes" id="UP000762676"/>
    </source>
</evidence>
<evidence type="ECO:0000256" key="6">
    <source>
        <dbReference type="SAM" id="MobiDB-lite"/>
    </source>
</evidence>
<name>A0AAV4EGY9_9GAST</name>
<feature type="region of interest" description="Disordered" evidence="6">
    <location>
        <begin position="1724"/>
        <end position="1807"/>
    </location>
</feature>
<evidence type="ECO:0000259" key="7">
    <source>
        <dbReference type="PROSITE" id="PS50157"/>
    </source>
</evidence>
<dbReference type="GO" id="GO:0008270">
    <property type="term" value="F:zinc ion binding"/>
    <property type="evidence" value="ECO:0007669"/>
    <property type="project" value="UniProtKB-KW"/>
</dbReference>
<dbReference type="EMBL" id="BMAT01010738">
    <property type="protein sequence ID" value="GFR59778.1"/>
    <property type="molecule type" value="Genomic_DNA"/>
</dbReference>
<evidence type="ECO:0000256" key="5">
    <source>
        <dbReference type="PROSITE-ProRule" id="PRU00042"/>
    </source>
</evidence>
<feature type="compositionally biased region" description="Basic and acidic residues" evidence="6">
    <location>
        <begin position="1756"/>
        <end position="1768"/>
    </location>
</feature>
<dbReference type="GO" id="GO:0000981">
    <property type="term" value="F:DNA-binding transcription factor activity, RNA polymerase II-specific"/>
    <property type="evidence" value="ECO:0007669"/>
    <property type="project" value="TreeGrafter"/>
</dbReference>
<gene>
    <name evidence="8" type="ORF">ElyMa_005392700</name>
</gene>
<evidence type="ECO:0000313" key="8">
    <source>
        <dbReference type="EMBL" id="GFR59778.1"/>
    </source>
</evidence>
<feature type="compositionally biased region" description="Low complexity" evidence="6">
    <location>
        <begin position="1769"/>
        <end position="1783"/>
    </location>
</feature>
<feature type="compositionally biased region" description="Basic and acidic residues" evidence="6">
    <location>
        <begin position="1487"/>
        <end position="1515"/>
    </location>
</feature>
<feature type="region of interest" description="Disordered" evidence="6">
    <location>
        <begin position="477"/>
        <end position="524"/>
    </location>
</feature>
<feature type="compositionally biased region" description="Basic and acidic residues" evidence="6">
    <location>
        <begin position="1573"/>
        <end position="1591"/>
    </location>
</feature>
<feature type="compositionally biased region" description="Basic and acidic residues" evidence="6">
    <location>
        <begin position="1036"/>
        <end position="1050"/>
    </location>
</feature>
<feature type="region of interest" description="Disordered" evidence="6">
    <location>
        <begin position="948"/>
        <end position="977"/>
    </location>
</feature>
<feature type="compositionally biased region" description="Basic and acidic residues" evidence="6">
    <location>
        <begin position="349"/>
        <end position="362"/>
    </location>
</feature>
<dbReference type="PROSITE" id="PS00028">
    <property type="entry name" value="ZINC_FINGER_C2H2_1"/>
    <property type="match status" value="3"/>
</dbReference>
<dbReference type="InterPro" id="IPR013087">
    <property type="entry name" value="Znf_C2H2_type"/>
</dbReference>
<feature type="compositionally biased region" description="Low complexity" evidence="6">
    <location>
        <begin position="223"/>
        <end position="236"/>
    </location>
</feature>
<comment type="caution">
    <text evidence="8">The sequence shown here is derived from an EMBL/GenBank/DDBJ whole genome shotgun (WGS) entry which is preliminary data.</text>
</comment>
<dbReference type="PANTHER" id="PTHR24409">
    <property type="entry name" value="ZINC FINGER PROTEIN 142"/>
    <property type="match status" value="1"/>
</dbReference>
<organism evidence="8 9">
    <name type="scientific">Elysia marginata</name>
    <dbReference type="NCBI Taxonomy" id="1093978"/>
    <lineage>
        <taxon>Eukaryota</taxon>
        <taxon>Metazoa</taxon>
        <taxon>Spiralia</taxon>
        <taxon>Lophotrochozoa</taxon>
        <taxon>Mollusca</taxon>
        <taxon>Gastropoda</taxon>
        <taxon>Heterobranchia</taxon>
        <taxon>Euthyneura</taxon>
        <taxon>Panpulmonata</taxon>
        <taxon>Sacoglossa</taxon>
        <taxon>Placobranchoidea</taxon>
        <taxon>Plakobranchidae</taxon>
        <taxon>Elysia</taxon>
    </lineage>
</organism>
<dbReference type="GO" id="GO:0005634">
    <property type="term" value="C:nucleus"/>
    <property type="evidence" value="ECO:0007669"/>
    <property type="project" value="TreeGrafter"/>
</dbReference>
<feature type="region of interest" description="Disordered" evidence="6">
    <location>
        <begin position="1871"/>
        <end position="1955"/>
    </location>
</feature>
<feature type="region of interest" description="Disordered" evidence="6">
    <location>
        <begin position="843"/>
        <end position="882"/>
    </location>
</feature>
<dbReference type="Proteomes" id="UP000762676">
    <property type="component" value="Unassembled WGS sequence"/>
</dbReference>
<feature type="compositionally biased region" description="Polar residues" evidence="6">
    <location>
        <begin position="1689"/>
        <end position="1698"/>
    </location>
</feature>
<feature type="compositionally biased region" description="Basic and acidic residues" evidence="6">
    <location>
        <begin position="140"/>
        <end position="158"/>
    </location>
</feature>
<accession>A0AAV4EGY9</accession>
<keyword evidence="4" id="KW-0862">Zinc</keyword>
<keyword evidence="2" id="KW-0677">Repeat</keyword>
<dbReference type="PANTHER" id="PTHR24409:SF295">
    <property type="entry name" value="AZ2-RELATED"/>
    <property type="match status" value="1"/>
</dbReference>
<feature type="compositionally biased region" description="Basic and acidic residues" evidence="6">
    <location>
        <begin position="173"/>
        <end position="189"/>
    </location>
</feature>
<feature type="compositionally biased region" description="Acidic residues" evidence="6">
    <location>
        <begin position="83"/>
        <end position="95"/>
    </location>
</feature>
<feature type="compositionally biased region" description="Low complexity" evidence="6">
    <location>
        <begin position="1380"/>
        <end position="1399"/>
    </location>
</feature>
<feature type="domain" description="C2H2-type" evidence="7">
    <location>
        <begin position="1961"/>
        <end position="1989"/>
    </location>
</feature>
<feature type="compositionally biased region" description="Polar residues" evidence="6">
    <location>
        <begin position="1658"/>
        <end position="1671"/>
    </location>
</feature>
<feature type="region of interest" description="Disordered" evidence="6">
    <location>
        <begin position="1377"/>
        <end position="1528"/>
    </location>
</feature>
<evidence type="ECO:0000256" key="1">
    <source>
        <dbReference type="ARBA" id="ARBA00022723"/>
    </source>
</evidence>
<keyword evidence="9" id="KW-1185">Reference proteome</keyword>
<reference evidence="8 9" key="1">
    <citation type="journal article" date="2021" name="Elife">
        <title>Chloroplast acquisition without the gene transfer in kleptoplastic sea slugs, Plakobranchus ocellatus.</title>
        <authorList>
            <person name="Maeda T."/>
            <person name="Takahashi S."/>
            <person name="Yoshida T."/>
            <person name="Shimamura S."/>
            <person name="Takaki Y."/>
            <person name="Nagai Y."/>
            <person name="Toyoda A."/>
            <person name="Suzuki Y."/>
            <person name="Arimoto A."/>
            <person name="Ishii H."/>
            <person name="Satoh N."/>
            <person name="Nishiyama T."/>
            <person name="Hasebe M."/>
            <person name="Maruyama T."/>
            <person name="Minagawa J."/>
            <person name="Obokata J."/>
            <person name="Shigenobu S."/>
        </authorList>
    </citation>
    <scope>NUCLEOTIDE SEQUENCE [LARGE SCALE GENOMIC DNA]</scope>
</reference>
<feature type="domain" description="C2H2-type" evidence="7">
    <location>
        <begin position="586"/>
        <end position="610"/>
    </location>
</feature>
<keyword evidence="3 5" id="KW-0863">Zinc-finger</keyword>
<feature type="compositionally biased region" description="Low complexity" evidence="6">
    <location>
        <begin position="1054"/>
        <end position="1064"/>
    </location>
</feature>
<evidence type="ECO:0000256" key="4">
    <source>
        <dbReference type="ARBA" id="ARBA00022833"/>
    </source>
</evidence>
<feature type="region of interest" description="Disordered" evidence="6">
    <location>
        <begin position="413"/>
        <end position="447"/>
    </location>
</feature>
<feature type="compositionally biased region" description="Low complexity" evidence="6">
    <location>
        <begin position="252"/>
        <end position="265"/>
    </location>
</feature>
<feature type="compositionally biased region" description="Polar residues" evidence="6">
    <location>
        <begin position="1555"/>
        <end position="1571"/>
    </location>
</feature>
<evidence type="ECO:0000256" key="3">
    <source>
        <dbReference type="ARBA" id="ARBA00022771"/>
    </source>
</evidence>